<sequence>MAVEEMKVLPTGSLLGLVRLRKTGTLKRRKKIPIAYSLTSGTTKQIVWAYPAENLPPVAGWNFYSFQIDTKPGSVFVDELESVAAKANSPFDVTIPVGADGVVKWRSDMEFALVERDTSSSASSSPDTTAVGAGLKWSITLHAAKVYAPPDASERDIMGASLSAVKVKDPYPVRSDASSLPVWEAWTVPQEVLCEDEWEDEPEDVVGSLPATPIDGTFPQHENTASAACSPTTPISQASLLAPPLTKQSSTSPSASPLLGERPARFTPMANGYGAKGDDLFSPSSLYSLYSGFGTSSLGSGLGGGLGSGLGSGLGGSGAGSGRSGARYRGYNF</sequence>
<name>A0AAD5X2S0_9FUNG</name>
<evidence type="ECO:0000256" key="1">
    <source>
        <dbReference type="SAM" id="MobiDB-lite"/>
    </source>
</evidence>
<dbReference type="EMBL" id="JADGJD010000857">
    <property type="protein sequence ID" value="KAJ3048037.1"/>
    <property type="molecule type" value="Genomic_DNA"/>
</dbReference>
<evidence type="ECO:0000313" key="3">
    <source>
        <dbReference type="Proteomes" id="UP001212841"/>
    </source>
</evidence>
<evidence type="ECO:0000313" key="2">
    <source>
        <dbReference type="EMBL" id="KAJ3048037.1"/>
    </source>
</evidence>
<gene>
    <name evidence="2" type="ORF">HK097_010930</name>
</gene>
<proteinExistence type="predicted"/>
<organism evidence="2 3">
    <name type="scientific">Rhizophlyctis rosea</name>
    <dbReference type="NCBI Taxonomy" id="64517"/>
    <lineage>
        <taxon>Eukaryota</taxon>
        <taxon>Fungi</taxon>
        <taxon>Fungi incertae sedis</taxon>
        <taxon>Chytridiomycota</taxon>
        <taxon>Chytridiomycota incertae sedis</taxon>
        <taxon>Chytridiomycetes</taxon>
        <taxon>Rhizophlyctidales</taxon>
        <taxon>Rhizophlyctidaceae</taxon>
        <taxon>Rhizophlyctis</taxon>
    </lineage>
</organism>
<comment type="caution">
    <text evidence="2">The sequence shown here is derived from an EMBL/GenBank/DDBJ whole genome shotgun (WGS) entry which is preliminary data.</text>
</comment>
<feature type="compositionally biased region" description="Polar residues" evidence="1">
    <location>
        <begin position="246"/>
        <end position="255"/>
    </location>
</feature>
<dbReference type="Proteomes" id="UP001212841">
    <property type="component" value="Unassembled WGS sequence"/>
</dbReference>
<keyword evidence="3" id="KW-1185">Reference proteome</keyword>
<accession>A0AAD5X2S0</accession>
<protein>
    <submittedName>
        <fullName evidence="2">Uncharacterized protein</fullName>
    </submittedName>
</protein>
<reference evidence="2" key="1">
    <citation type="submission" date="2020-05" db="EMBL/GenBank/DDBJ databases">
        <title>Phylogenomic resolution of chytrid fungi.</title>
        <authorList>
            <person name="Stajich J.E."/>
            <person name="Amses K."/>
            <person name="Simmons R."/>
            <person name="Seto K."/>
            <person name="Myers J."/>
            <person name="Bonds A."/>
            <person name="Quandt C.A."/>
            <person name="Barry K."/>
            <person name="Liu P."/>
            <person name="Grigoriev I."/>
            <person name="Longcore J.E."/>
            <person name="James T.Y."/>
        </authorList>
    </citation>
    <scope>NUCLEOTIDE SEQUENCE</scope>
    <source>
        <strain evidence="2">JEL0318</strain>
    </source>
</reference>
<feature type="region of interest" description="Disordered" evidence="1">
    <location>
        <begin position="243"/>
        <end position="263"/>
    </location>
</feature>
<dbReference type="AlphaFoldDB" id="A0AAD5X2S0"/>